<proteinExistence type="predicted"/>
<accession>A0A1I7TGT5</accession>
<evidence type="ECO:0000313" key="2">
    <source>
        <dbReference type="WBParaSite" id="Csp11.Scaffold608.g5792.t1"/>
    </source>
</evidence>
<name>A0A1I7TGT5_9PELO</name>
<dbReference type="WBParaSite" id="Csp11.Scaffold608.g5792.t1">
    <property type="protein sequence ID" value="Csp11.Scaffold608.g5792.t1"/>
    <property type="gene ID" value="Csp11.Scaffold608.g5792"/>
</dbReference>
<reference evidence="2" key="1">
    <citation type="submission" date="2016-11" db="UniProtKB">
        <authorList>
            <consortium name="WormBaseParasite"/>
        </authorList>
    </citation>
    <scope>IDENTIFICATION</scope>
</reference>
<organism evidence="1 2">
    <name type="scientific">Caenorhabditis tropicalis</name>
    <dbReference type="NCBI Taxonomy" id="1561998"/>
    <lineage>
        <taxon>Eukaryota</taxon>
        <taxon>Metazoa</taxon>
        <taxon>Ecdysozoa</taxon>
        <taxon>Nematoda</taxon>
        <taxon>Chromadorea</taxon>
        <taxon>Rhabditida</taxon>
        <taxon>Rhabditina</taxon>
        <taxon>Rhabditomorpha</taxon>
        <taxon>Rhabditoidea</taxon>
        <taxon>Rhabditidae</taxon>
        <taxon>Peloderinae</taxon>
        <taxon>Caenorhabditis</taxon>
    </lineage>
</organism>
<evidence type="ECO:0000313" key="1">
    <source>
        <dbReference type="Proteomes" id="UP000095282"/>
    </source>
</evidence>
<dbReference type="Proteomes" id="UP000095282">
    <property type="component" value="Unplaced"/>
</dbReference>
<protein>
    <submittedName>
        <fullName evidence="2">RPOL4c domain-containing protein</fullName>
    </submittedName>
</protein>
<dbReference type="AlphaFoldDB" id="A0A1I7TGT5"/>
<keyword evidence="1" id="KW-1185">Reference proteome</keyword>
<sequence>MGDAKVSLEGVTVATEKDRLQVEPAEGRVINDGNVMEILNEAKLRGDEQEMKRCEAFLCFHSKMSTTTKLNLATAFNLEQLTNHICRPEHSNQASMDAPQFQSRLQKIADDTSNFYLSKIYADITPSEPPINNKK</sequence>